<dbReference type="Proteomes" id="UP000033115">
    <property type="component" value="Chromosome"/>
</dbReference>
<name>A0A0E3M931_CLOSL</name>
<reference evidence="1 2" key="1">
    <citation type="journal article" date="2015" name="J. Biotechnol.">
        <title>Complete genome sequence of a malodorant-producing acetogen, Clostridium scatologenes ATCC 25775(T).</title>
        <authorList>
            <person name="Zhu Z."/>
            <person name="Guo T."/>
            <person name="Zheng H."/>
            <person name="Song T."/>
            <person name="Ouyang P."/>
            <person name="Xie J."/>
        </authorList>
    </citation>
    <scope>NUCLEOTIDE SEQUENCE [LARGE SCALE GENOMIC DNA]</scope>
    <source>
        <strain evidence="1 2">ATCC 25775</strain>
    </source>
</reference>
<dbReference type="EMBL" id="CP009933">
    <property type="protein sequence ID" value="AKA72213.1"/>
    <property type="molecule type" value="Genomic_DNA"/>
</dbReference>
<evidence type="ECO:0000313" key="2">
    <source>
        <dbReference type="Proteomes" id="UP000033115"/>
    </source>
</evidence>
<sequence length="182" mass="20815">MIKAIGGSSSVNITNSKNTIKSSDGNFRNVIDNTLTESSGMEGLKDKYNYSEMTNTEKKLFNSYILQKMLLSSKADTETYQKFTYEDFQKTVSCFPPPDSPKTVFKAWENFLSKYPEDEQIKVMAQFIPREPITSNTESYIQSMIDHCTLDEIVTGTNRYYEKSLYNGFLKELDNTNNSSSK</sequence>
<accession>A0A0E3M931</accession>
<dbReference type="KEGG" id="csq:CSCA_5088"/>
<dbReference type="RefSeq" id="WP_029160141.1">
    <property type="nucleotide sequence ID" value="NZ_CP009933.1"/>
</dbReference>
<dbReference type="HOGENOM" id="CLU_1479593_0_0_9"/>
<keyword evidence="2" id="KW-1185">Reference proteome</keyword>
<gene>
    <name evidence="1" type="ORF">CSCA_5088</name>
</gene>
<dbReference type="AlphaFoldDB" id="A0A0E3M931"/>
<protein>
    <submittedName>
        <fullName evidence="1">Uncharacterized protein</fullName>
    </submittedName>
</protein>
<evidence type="ECO:0000313" key="1">
    <source>
        <dbReference type="EMBL" id="AKA72213.1"/>
    </source>
</evidence>
<proteinExistence type="predicted"/>
<organism evidence="1 2">
    <name type="scientific">Clostridium scatologenes</name>
    <dbReference type="NCBI Taxonomy" id="1548"/>
    <lineage>
        <taxon>Bacteria</taxon>
        <taxon>Bacillati</taxon>
        <taxon>Bacillota</taxon>
        <taxon>Clostridia</taxon>
        <taxon>Eubacteriales</taxon>
        <taxon>Clostridiaceae</taxon>
        <taxon>Clostridium</taxon>
    </lineage>
</organism>